<evidence type="ECO:0000313" key="2">
    <source>
        <dbReference type="RefSeq" id="XP_035437661.2"/>
    </source>
</evidence>
<protein>
    <submittedName>
        <fullName evidence="2">Uncharacterized protein LOC118267660 isoform X1</fullName>
    </submittedName>
</protein>
<reference evidence="2" key="1">
    <citation type="submission" date="2025-08" db="UniProtKB">
        <authorList>
            <consortium name="RefSeq"/>
        </authorList>
    </citation>
    <scope>IDENTIFICATION</scope>
    <source>
        <tissue evidence="2">Whole larval tissue</tissue>
    </source>
</reference>
<dbReference type="Proteomes" id="UP000829999">
    <property type="component" value="Chromosome 6"/>
</dbReference>
<organism evidence="1 2">
    <name type="scientific">Spodoptera frugiperda</name>
    <name type="common">Fall armyworm</name>
    <dbReference type="NCBI Taxonomy" id="7108"/>
    <lineage>
        <taxon>Eukaryota</taxon>
        <taxon>Metazoa</taxon>
        <taxon>Ecdysozoa</taxon>
        <taxon>Arthropoda</taxon>
        <taxon>Hexapoda</taxon>
        <taxon>Insecta</taxon>
        <taxon>Pterygota</taxon>
        <taxon>Neoptera</taxon>
        <taxon>Endopterygota</taxon>
        <taxon>Lepidoptera</taxon>
        <taxon>Glossata</taxon>
        <taxon>Ditrysia</taxon>
        <taxon>Noctuoidea</taxon>
        <taxon>Noctuidae</taxon>
        <taxon>Amphipyrinae</taxon>
        <taxon>Spodoptera</taxon>
    </lineage>
</organism>
<dbReference type="GeneID" id="118267660"/>
<evidence type="ECO:0000313" key="1">
    <source>
        <dbReference type="Proteomes" id="UP000829999"/>
    </source>
</evidence>
<gene>
    <name evidence="2" type="primary">LOC118267660</name>
</gene>
<dbReference type="RefSeq" id="XP_035437661.2">
    <property type="nucleotide sequence ID" value="XM_035581768.2"/>
</dbReference>
<accession>A0A9R0D2C3</accession>
<keyword evidence="1" id="KW-1185">Reference proteome</keyword>
<name>A0A9R0D2C3_SPOFR</name>
<sequence length="640" mass="72297">MKPTVDVRCIVCRLVFCCADCRWRHEKVAHNLAYDCPICRGYQFLCKPQQLNQDFIEHLTKEHTPLHCNKCNKIFKNMEDFLNIDKCTSISELVSQVNETGNSQMEKLEEKFDSIYEKANKYGDNIEGIIAVNKNTKTAVITPIVRKKNIVDYESSGSEDEDKIEVMTPHPTIVSKTPKLRRQRSATPHTKKLLTLMKQKVVEEYEETIGDEYDGSPANKHTPVRIENNEVTDLEKEMTTPTSHLPHLIKLTQIVTTSTPTHAACNGWPLFADQGADSPLSEIETTESAAQSMNIEPSKSDSDAVPPKLKSIIVTGSKTRIGSQDSSEKHVTFQDSHEGSIKTKKVKFADDTVFEQPKVKRVFRKPKRMLTPGPQKPRYCFNPRFQALINRFENQGIIMARTPKMREKNTNNQENTPPVGEPSTMQARAINFKEDSPQIESEYSKESNELFRTCIDTPEVGMNAISTLTTNIAGTLQNCLSSVLMNTEEETEIQFKFVITKRKVSVKRLVEECEGKPSEESDGIDTNQDSIKENIWSSVAKAVKNVFWGEQTSNIVATTPHRSFSLNSSSSSAKRKCDELSDTESPVNHKRHKYEGRIRGRPPLRSKTCVASLRSTMSAEQKSLFNDVTGNVDENMNLSF</sequence>
<proteinExistence type="predicted"/>
<dbReference type="AlphaFoldDB" id="A0A9R0D2C3"/>
<dbReference type="OrthoDB" id="8122210at2759"/>